<proteinExistence type="inferred from homology"/>
<evidence type="ECO:0000256" key="16">
    <source>
        <dbReference type="PIRSR" id="PIRSR005669-1"/>
    </source>
</evidence>
<dbReference type="InterPro" id="IPR039661">
    <property type="entry name" value="ELP3"/>
</dbReference>
<dbReference type="Pfam" id="PF23613">
    <property type="entry name" value="ELP3_N"/>
    <property type="match status" value="1"/>
</dbReference>
<sequence>MAVEVMRPSRELPLPKDPGPARRKNGLPKAKASREELMLMCTTDIVQQLIAVYEEDRLGQGTGKDVNLNNIKCQTSAKYGLECQPRLVDIIAAVPQEYKKILLPKLKAKPVRTASGIAVVAVMCKPHRCPHISMTGNVCVYCPGGPDSDFEYSSQSYTGYEPTSMRAIRARYNPYLQTRHRVEQLAQLGHSVDKVEFIVMGGTFMALPDEYRDYFIRNLHDALSGHTSKNVEEAVKFSERSRTKCIGITIETRPDYCLKKHLSDMLQYGCTRLEIGVQSIYEDVARDTNRGHTVKAVIESFHMAKDAGFKVVTHMMPDLPNVGLERDFEQFVEFFENPVYRPDGLKIYPTLVIRGTGLYELWKTGRYKSYPAPVLVDLIAKILALVPPWTRIYRVQRDIPMPLVTSGVEHGNLRELALARMKDFGTTCRDVRTREVGIQEIHRKVRPYSVELIRRDYWANGGWESFLSYEDPNQDILVALLRLRKCSPDTYRPELKYNGQLGGVSIVRELHVYGSVVPVASRDPRKFQHQGFGQLLMEEAARIALHEHGSYKLAVISGVGTRDYYSKLGYQLDGPYMSRTLRHDKCPVLTTEANCPSVQHVTLERVLNDLGPIFRSQS</sequence>
<comment type="caution">
    <text evidence="19">The sequence shown here is derived from an EMBL/GenBank/DDBJ whole genome shotgun (WGS) entry which is preliminary data.</text>
</comment>
<evidence type="ECO:0000256" key="2">
    <source>
        <dbReference type="ARBA" id="ARBA00005494"/>
    </source>
</evidence>
<feature type="binding site" evidence="16">
    <location>
        <position position="139"/>
    </location>
    <ligand>
        <name>[4Fe-4S] cluster</name>
        <dbReference type="ChEBI" id="CHEBI:49883"/>
        <note>4Fe-4S-S-AdoMet</note>
    </ligand>
</feature>
<dbReference type="STRING" id="947166.A0A1D1VPW2"/>
<keyword evidence="5 15" id="KW-0820">tRNA-binding</keyword>
<dbReference type="PANTHER" id="PTHR11135">
    <property type="entry name" value="HISTONE ACETYLTRANSFERASE-RELATED"/>
    <property type="match status" value="1"/>
</dbReference>
<evidence type="ECO:0000256" key="7">
    <source>
        <dbReference type="ARBA" id="ARBA00022691"/>
    </source>
</evidence>
<dbReference type="InterPro" id="IPR032432">
    <property type="entry name" value="Radical_SAM_C"/>
</dbReference>
<comment type="similarity">
    <text evidence="2 15">Belongs to the ELP3 family.</text>
</comment>
<evidence type="ECO:0000313" key="20">
    <source>
        <dbReference type="Proteomes" id="UP000186922"/>
    </source>
</evidence>
<protein>
    <recommendedName>
        <fullName evidence="3 15">Elongator complex protein 3</fullName>
        <ecNumber evidence="15">2.3.1.-</ecNumber>
    </recommendedName>
</protein>
<dbReference type="PIRSF" id="PIRSF005669">
    <property type="entry name" value="Hist_AcTrfase_ELP3"/>
    <property type="match status" value="1"/>
</dbReference>
<dbReference type="PROSITE" id="PS51918">
    <property type="entry name" value="RADICAL_SAM"/>
    <property type="match status" value="1"/>
</dbReference>
<dbReference type="SFLD" id="SFLDG01086">
    <property type="entry name" value="elongater_protein-like"/>
    <property type="match status" value="1"/>
</dbReference>
<dbReference type="GO" id="GO:0033588">
    <property type="term" value="C:elongator holoenzyme complex"/>
    <property type="evidence" value="ECO:0007669"/>
    <property type="project" value="TreeGrafter"/>
</dbReference>
<feature type="region of interest" description="Disordered" evidence="17">
    <location>
        <begin position="1"/>
        <end position="29"/>
    </location>
</feature>
<evidence type="ECO:0000256" key="15">
    <source>
        <dbReference type="PIRNR" id="PIRNR005669"/>
    </source>
</evidence>
<gene>
    <name evidence="19" type="primary">RvY_14008-1</name>
    <name evidence="19" type="synonym">RvY_14008.1</name>
    <name evidence="19" type="ORF">RvY_14008</name>
</gene>
<evidence type="ECO:0000256" key="8">
    <source>
        <dbReference type="ARBA" id="ARBA00022694"/>
    </source>
</evidence>
<dbReference type="GO" id="GO:0005737">
    <property type="term" value="C:cytoplasm"/>
    <property type="evidence" value="ECO:0007669"/>
    <property type="project" value="TreeGrafter"/>
</dbReference>
<dbReference type="OrthoDB" id="10265243at2759"/>
<dbReference type="AlphaFoldDB" id="A0A1D1VPW2"/>
<dbReference type="Gene3D" id="3.30.750.200">
    <property type="match status" value="1"/>
</dbReference>
<evidence type="ECO:0000313" key="19">
    <source>
        <dbReference type="EMBL" id="GAV03612.1"/>
    </source>
</evidence>
<dbReference type="GO" id="GO:0000049">
    <property type="term" value="F:tRNA binding"/>
    <property type="evidence" value="ECO:0007669"/>
    <property type="project" value="UniProtKB-KW"/>
</dbReference>
<dbReference type="InterPro" id="IPR034687">
    <property type="entry name" value="ELP3-like"/>
</dbReference>
<dbReference type="GO" id="GO:0106261">
    <property type="term" value="F:tRNA uridine(34) acetyltransferase activity"/>
    <property type="evidence" value="ECO:0007669"/>
    <property type="project" value="UniProtKB-EC"/>
</dbReference>
<keyword evidence="10" id="KW-0694">RNA-binding</keyword>
<comment type="cofactor">
    <cofactor evidence="15 16">
        <name>[4Fe-4S] cluster</name>
        <dbReference type="ChEBI" id="CHEBI:49883"/>
    </cofactor>
    <text evidence="15 16">Binds 1 [4Fe-4S] cluster. The cluster is coordinated with 3 cysteines and an exchangeable S-adenosyl-L-methionine.</text>
</comment>
<dbReference type="Pfam" id="PF16199">
    <property type="entry name" value="Radical_SAM_C"/>
    <property type="match status" value="1"/>
</dbReference>
<evidence type="ECO:0000256" key="17">
    <source>
        <dbReference type="SAM" id="MobiDB-lite"/>
    </source>
</evidence>
<dbReference type="SMART" id="SM00729">
    <property type="entry name" value="Elp3"/>
    <property type="match status" value="1"/>
</dbReference>
<keyword evidence="8 15" id="KW-0819">tRNA processing</keyword>
<evidence type="ECO:0000256" key="11">
    <source>
        <dbReference type="ARBA" id="ARBA00023004"/>
    </source>
</evidence>
<feature type="domain" description="Radical SAM core" evidence="18">
    <location>
        <begin position="112"/>
        <end position="402"/>
    </location>
</feature>
<evidence type="ECO:0000259" key="18">
    <source>
        <dbReference type="PROSITE" id="PS51918"/>
    </source>
</evidence>
<organism evidence="19 20">
    <name type="scientific">Ramazzottius varieornatus</name>
    <name type="common">Water bear</name>
    <name type="synonym">Tardigrade</name>
    <dbReference type="NCBI Taxonomy" id="947166"/>
    <lineage>
        <taxon>Eukaryota</taxon>
        <taxon>Metazoa</taxon>
        <taxon>Ecdysozoa</taxon>
        <taxon>Tardigrada</taxon>
        <taxon>Eutardigrada</taxon>
        <taxon>Parachela</taxon>
        <taxon>Hypsibioidea</taxon>
        <taxon>Ramazzottiidae</taxon>
        <taxon>Ramazzottius</taxon>
    </lineage>
</organism>
<evidence type="ECO:0000256" key="13">
    <source>
        <dbReference type="ARBA" id="ARBA00023315"/>
    </source>
</evidence>
<dbReference type="PANTHER" id="PTHR11135:SF0">
    <property type="entry name" value="ELONGATOR COMPLEX PROTEIN 3"/>
    <property type="match status" value="1"/>
</dbReference>
<dbReference type="Pfam" id="PF04055">
    <property type="entry name" value="Radical_SAM"/>
    <property type="match status" value="1"/>
</dbReference>
<evidence type="ECO:0000256" key="9">
    <source>
        <dbReference type="ARBA" id="ARBA00022723"/>
    </source>
</evidence>
<evidence type="ECO:0000256" key="1">
    <source>
        <dbReference type="ARBA" id="ARBA00005043"/>
    </source>
</evidence>
<comment type="function">
    <text evidence="15">Catalytic tRNA acetyltransferase subunit of the elongator complex, which is required for multiple tRNA modifications, including mcm5U (5-methoxycarbonylmethyl uridine), mcm5s2U (5-methoxycarbonylmethyl-2-thiouridine), and ncm5U (5-carbamoylmethyl uridine). In the elongator complex, acts as a tRNA uridine(34) acetyltransferase by mediating formation of carboxymethyluridine in the wobble base at position 34 in tRNAs.</text>
</comment>
<dbReference type="InterPro" id="IPR006638">
    <property type="entry name" value="Elp3/MiaA/NifB-like_rSAM"/>
</dbReference>
<dbReference type="InterPro" id="IPR007197">
    <property type="entry name" value="rSAM"/>
</dbReference>
<keyword evidence="20" id="KW-1185">Reference proteome</keyword>
<dbReference type="CDD" id="cd01335">
    <property type="entry name" value="Radical_SAM"/>
    <property type="match status" value="1"/>
</dbReference>
<dbReference type="GO" id="GO:0005634">
    <property type="term" value="C:nucleus"/>
    <property type="evidence" value="ECO:0007669"/>
    <property type="project" value="TreeGrafter"/>
</dbReference>
<name>A0A1D1VPW2_RAMVA</name>
<dbReference type="UniPathway" id="UPA00988"/>
<dbReference type="Gene3D" id="3.40.630.30">
    <property type="match status" value="1"/>
</dbReference>
<evidence type="ECO:0000256" key="6">
    <source>
        <dbReference type="ARBA" id="ARBA00022679"/>
    </source>
</evidence>
<reference evidence="19 20" key="1">
    <citation type="journal article" date="2016" name="Nat. Commun.">
        <title>Extremotolerant tardigrade genome and improved radiotolerance of human cultured cells by tardigrade-unique protein.</title>
        <authorList>
            <person name="Hashimoto T."/>
            <person name="Horikawa D.D."/>
            <person name="Saito Y."/>
            <person name="Kuwahara H."/>
            <person name="Kozuka-Hata H."/>
            <person name="Shin-I T."/>
            <person name="Minakuchi Y."/>
            <person name="Ohishi K."/>
            <person name="Motoyama A."/>
            <person name="Aizu T."/>
            <person name="Enomoto A."/>
            <person name="Kondo K."/>
            <person name="Tanaka S."/>
            <person name="Hara Y."/>
            <person name="Koshikawa S."/>
            <person name="Sagara H."/>
            <person name="Miura T."/>
            <person name="Yokobori S."/>
            <person name="Miyagawa K."/>
            <person name="Suzuki Y."/>
            <person name="Kubo T."/>
            <person name="Oyama M."/>
            <person name="Kohara Y."/>
            <person name="Fujiyama A."/>
            <person name="Arakawa K."/>
            <person name="Katayama T."/>
            <person name="Toyoda A."/>
            <person name="Kunieda T."/>
        </authorList>
    </citation>
    <scope>NUCLEOTIDE SEQUENCE [LARGE SCALE GENOMIC DNA]</scope>
    <source>
        <strain evidence="19 20">YOKOZUNA-1</strain>
    </source>
</reference>
<comment type="catalytic activity">
    <reaction evidence="14">
        <text>uridine(34) in tRNA + acetyl-CoA + S-adenosyl-L-methionine + H2O = 5-(carboxymethyl)uridine(34) in tRNA + 5'-deoxyadenosine + L-methionine + CoA + 2 H(+)</text>
        <dbReference type="Rhea" id="RHEA:61020"/>
        <dbReference type="Rhea" id="RHEA-COMP:10407"/>
        <dbReference type="Rhea" id="RHEA-COMP:11727"/>
        <dbReference type="ChEBI" id="CHEBI:15377"/>
        <dbReference type="ChEBI" id="CHEBI:15378"/>
        <dbReference type="ChEBI" id="CHEBI:17319"/>
        <dbReference type="ChEBI" id="CHEBI:57287"/>
        <dbReference type="ChEBI" id="CHEBI:57288"/>
        <dbReference type="ChEBI" id="CHEBI:57844"/>
        <dbReference type="ChEBI" id="CHEBI:59789"/>
        <dbReference type="ChEBI" id="CHEBI:65315"/>
        <dbReference type="ChEBI" id="CHEBI:74882"/>
        <dbReference type="EC" id="2.3.1.311"/>
    </reaction>
    <physiologicalReaction direction="left-to-right" evidence="14">
        <dbReference type="Rhea" id="RHEA:61021"/>
    </physiologicalReaction>
</comment>
<feature type="binding site" evidence="16">
    <location>
        <position position="129"/>
    </location>
    <ligand>
        <name>[4Fe-4S] cluster</name>
        <dbReference type="ChEBI" id="CHEBI:49883"/>
        <note>4Fe-4S-S-AdoMet</note>
    </ligand>
</feature>
<comment type="pathway">
    <text evidence="1">tRNA modification; 5-methoxycarbonylmethyl-2-thiouridine-tRNA biosynthesis.</text>
</comment>
<keyword evidence="4" id="KW-0004">4Fe-4S</keyword>
<accession>A0A1D1VPW2</accession>
<feature type="binding site" evidence="16">
    <location>
        <position position="142"/>
    </location>
    <ligand>
        <name>[4Fe-4S] cluster</name>
        <dbReference type="ChEBI" id="CHEBI:49883"/>
        <note>4Fe-4S-S-AdoMet</note>
    </ligand>
</feature>
<dbReference type="SUPFAM" id="SSF102114">
    <property type="entry name" value="Radical SAM enzymes"/>
    <property type="match status" value="1"/>
</dbReference>
<dbReference type="GO" id="GO:0046872">
    <property type="term" value="F:metal ion binding"/>
    <property type="evidence" value="ECO:0007669"/>
    <property type="project" value="UniProtKB-KW"/>
</dbReference>
<evidence type="ECO:0000256" key="3">
    <source>
        <dbReference type="ARBA" id="ARBA00020266"/>
    </source>
</evidence>
<dbReference type="InterPro" id="IPR058240">
    <property type="entry name" value="rSAM_sf"/>
</dbReference>
<keyword evidence="7 15" id="KW-0949">S-adenosyl-L-methionine</keyword>
<dbReference type="InterPro" id="IPR056591">
    <property type="entry name" value="ELP3-like_N"/>
</dbReference>
<dbReference type="GO" id="GO:0051539">
    <property type="term" value="F:4 iron, 4 sulfur cluster binding"/>
    <property type="evidence" value="ECO:0007669"/>
    <property type="project" value="UniProtKB-KW"/>
</dbReference>
<keyword evidence="6 15" id="KW-0808">Transferase</keyword>
<dbReference type="EC" id="2.3.1.-" evidence="15"/>
<dbReference type="SFLD" id="SFLDF00344">
    <property type="entry name" value="ELP3-like"/>
    <property type="match status" value="1"/>
</dbReference>
<dbReference type="EMBL" id="BDGG01000009">
    <property type="protein sequence ID" value="GAV03612.1"/>
    <property type="molecule type" value="Genomic_DNA"/>
</dbReference>
<dbReference type="InterPro" id="IPR016181">
    <property type="entry name" value="Acyl_CoA_acyltransferase"/>
</dbReference>
<keyword evidence="9 15" id="KW-0479">Metal-binding</keyword>
<keyword evidence="12 15" id="KW-0411">Iron-sulfur</keyword>
<dbReference type="Proteomes" id="UP000186922">
    <property type="component" value="Unassembled WGS sequence"/>
</dbReference>
<evidence type="ECO:0000256" key="10">
    <source>
        <dbReference type="ARBA" id="ARBA00022884"/>
    </source>
</evidence>
<dbReference type="FunFam" id="3.40.630.30:FF:000003">
    <property type="entry name" value="Elongator complex protein 3"/>
    <property type="match status" value="1"/>
</dbReference>
<evidence type="ECO:0000256" key="12">
    <source>
        <dbReference type="ARBA" id="ARBA00023014"/>
    </source>
</evidence>
<dbReference type="NCBIfam" id="TIGR01211">
    <property type="entry name" value="ELP3"/>
    <property type="match status" value="1"/>
</dbReference>
<evidence type="ECO:0000256" key="4">
    <source>
        <dbReference type="ARBA" id="ARBA00022485"/>
    </source>
</evidence>
<dbReference type="GO" id="GO:0002926">
    <property type="term" value="P:tRNA wobble base 5-methoxycarbonylmethyl-2-thiouridinylation"/>
    <property type="evidence" value="ECO:0007669"/>
    <property type="project" value="TreeGrafter"/>
</dbReference>
<keyword evidence="13 15" id="KW-0012">Acyltransferase</keyword>
<keyword evidence="11 16" id="KW-0408">Iron</keyword>
<dbReference type="SFLD" id="SFLDS00029">
    <property type="entry name" value="Radical_SAM"/>
    <property type="match status" value="1"/>
</dbReference>
<evidence type="ECO:0000256" key="14">
    <source>
        <dbReference type="ARBA" id="ARBA00047372"/>
    </source>
</evidence>
<dbReference type="SUPFAM" id="SSF55729">
    <property type="entry name" value="Acyl-CoA N-acyltransferases (Nat)"/>
    <property type="match status" value="1"/>
</dbReference>
<evidence type="ECO:0000256" key="5">
    <source>
        <dbReference type="ARBA" id="ARBA00022555"/>
    </source>
</evidence>